<evidence type="ECO:0000313" key="6">
    <source>
        <dbReference type="EMBL" id="CAB4222615.1"/>
    </source>
</evidence>
<gene>
    <name evidence="3" type="ORF">UFOVP1065_110</name>
    <name evidence="4" type="ORF">UFOVP1198_79</name>
    <name evidence="5" type="ORF">UFOVP1418_71</name>
    <name evidence="7" type="ORF">UFOVP1524_79</name>
    <name evidence="6" type="ORF">UFOVP1651_79</name>
    <name evidence="1" type="ORF">UFOVP908_57</name>
    <name evidence="2" type="ORF">UFOVP990_79</name>
</gene>
<evidence type="ECO:0000313" key="5">
    <source>
        <dbReference type="EMBL" id="CAB4211057.1"/>
    </source>
</evidence>
<dbReference type="EMBL" id="LR797369">
    <property type="protein sequence ID" value="CAB4211057.1"/>
    <property type="molecule type" value="Genomic_DNA"/>
</dbReference>
<evidence type="ECO:0000313" key="1">
    <source>
        <dbReference type="EMBL" id="CAB4170440.1"/>
    </source>
</evidence>
<evidence type="ECO:0000313" key="4">
    <source>
        <dbReference type="EMBL" id="CAB4190635.1"/>
    </source>
</evidence>
<evidence type="ECO:0000313" key="3">
    <source>
        <dbReference type="EMBL" id="CAB4182018.1"/>
    </source>
</evidence>
<reference evidence="7" key="1">
    <citation type="submission" date="2020-05" db="EMBL/GenBank/DDBJ databases">
        <authorList>
            <person name="Chiriac C."/>
            <person name="Salcher M."/>
            <person name="Ghai R."/>
            <person name="Kavagutti S V."/>
        </authorList>
    </citation>
    <scope>NUCLEOTIDE SEQUENCE</scope>
</reference>
<dbReference type="EMBL" id="LR797157">
    <property type="protein sequence ID" value="CAB4190635.1"/>
    <property type="molecule type" value="Genomic_DNA"/>
</dbReference>
<dbReference type="EMBL" id="LR797518">
    <property type="protein sequence ID" value="CAB4222615.1"/>
    <property type="molecule type" value="Genomic_DNA"/>
</dbReference>
<evidence type="ECO:0000313" key="2">
    <source>
        <dbReference type="EMBL" id="CAB4176885.1"/>
    </source>
</evidence>
<sequence length="146" mass="15758">MNRRSFFSFLPAAPFGVLMAAEAMAKAPPASMAPDKELMTLAAHKPPPPPPKYPEWSQTFIGGGGGGGSEMFRFNADGQLGISKAHVNNSFITSAQPTNAKLVIGKAVEIRGDNNFDETTKVAMSVGKDGHLWLKINDEWKRIVTE</sequence>
<dbReference type="EMBL" id="LR796860">
    <property type="protein sequence ID" value="CAB4170440.1"/>
    <property type="molecule type" value="Genomic_DNA"/>
</dbReference>
<protein>
    <submittedName>
        <fullName evidence="7">Uncharacterized protein</fullName>
    </submittedName>
</protein>
<organism evidence="7">
    <name type="scientific">uncultured Caudovirales phage</name>
    <dbReference type="NCBI Taxonomy" id="2100421"/>
    <lineage>
        <taxon>Viruses</taxon>
        <taxon>Duplodnaviria</taxon>
        <taxon>Heunggongvirae</taxon>
        <taxon>Uroviricota</taxon>
        <taxon>Caudoviricetes</taxon>
        <taxon>Peduoviridae</taxon>
        <taxon>Maltschvirus</taxon>
        <taxon>Maltschvirus maltsch</taxon>
    </lineage>
</organism>
<proteinExistence type="predicted"/>
<dbReference type="EMBL" id="LR797021">
    <property type="protein sequence ID" value="CAB4182018.1"/>
    <property type="molecule type" value="Genomic_DNA"/>
</dbReference>
<evidence type="ECO:0000313" key="7">
    <source>
        <dbReference type="EMBL" id="CAB5227700.1"/>
    </source>
</evidence>
<dbReference type="EMBL" id="LR798378">
    <property type="protein sequence ID" value="CAB5227700.1"/>
    <property type="molecule type" value="Genomic_DNA"/>
</dbReference>
<dbReference type="EMBL" id="LR796945">
    <property type="protein sequence ID" value="CAB4176885.1"/>
    <property type="molecule type" value="Genomic_DNA"/>
</dbReference>
<accession>A0A6J7XIF1</accession>
<name>A0A6J7XIF1_9CAUD</name>